<dbReference type="GeneID" id="24127562"/>
<protein>
    <recommendedName>
        <fullName evidence="2">NADH-ubiquinone oxidoreductase 21kDa subunit N-terminal domain-containing protein</fullName>
    </recommendedName>
</protein>
<keyword evidence="1" id="KW-0472">Membrane</keyword>
<sequence>MSSAPIDPRAPRFPVTMKYPNFGDTTDNFNFSDYVTISAASAISCGAGYALGKPVRGPSMVVTGVLGTIAGFLYAFQNSSQRLQGFQKN</sequence>
<dbReference type="PANTHER" id="PTHR34062:SF1">
    <property type="entry name" value="NADH-UBIQUINONE OXIDOREDUCTASE 21KDA SUBUNIT N-TERMINAL DOMAIN-CONTAINING PROTEIN"/>
    <property type="match status" value="1"/>
</dbReference>
<dbReference type="KEGG" id="spar:SPRG_05157"/>
<dbReference type="OrthoDB" id="196140at2759"/>
<keyword evidence="4" id="KW-1185">Reference proteome</keyword>
<feature type="transmembrane region" description="Helical" evidence="1">
    <location>
        <begin position="59"/>
        <end position="76"/>
    </location>
</feature>
<feature type="domain" description="NADH-ubiquinone oxidoreductase 21kDa subunit N-terminal" evidence="2">
    <location>
        <begin position="11"/>
        <end position="87"/>
    </location>
</feature>
<dbReference type="VEuPathDB" id="FungiDB:SPRG_05157"/>
<evidence type="ECO:0000313" key="3">
    <source>
        <dbReference type="EMBL" id="KDO29967.1"/>
    </source>
</evidence>
<dbReference type="EMBL" id="KK583203">
    <property type="protein sequence ID" value="KDO29967.1"/>
    <property type="molecule type" value="Genomic_DNA"/>
</dbReference>
<gene>
    <name evidence="3" type="ORF">SPRG_05157</name>
</gene>
<dbReference type="Proteomes" id="UP000030745">
    <property type="component" value="Unassembled WGS sequence"/>
</dbReference>
<accession>A0A067CT38</accession>
<evidence type="ECO:0000313" key="4">
    <source>
        <dbReference type="Proteomes" id="UP000030745"/>
    </source>
</evidence>
<reference evidence="3 4" key="1">
    <citation type="journal article" date="2013" name="PLoS Genet.">
        <title>Distinctive expansion of potential virulence genes in the genome of the oomycete fish pathogen Saprolegnia parasitica.</title>
        <authorList>
            <person name="Jiang R.H."/>
            <person name="de Bruijn I."/>
            <person name="Haas B.J."/>
            <person name="Belmonte R."/>
            <person name="Lobach L."/>
            <person name="Christie J."/>
            <person name="van den Ackerveken G."/>
            <person name="Bottin A."/>
            <person name="Bulone V."/>
            <person name="Diaz-Moreno S.M."/>
            <person name="Dumas B."/>
            <person name="Fan L."/>
            <person name="Gaulin E."/>
            <person name="Govers F."/>
            <person name="Grenville-Briggs L.J."/>
            <person name="Horner N.R."/>
            <person name="Levin J.Z."/>
            <person name="Mammella M."/>
            <person name="Meijer H.J."/>
            <person name="Morris P."/>
            <person name="Nusbaum C."/>
            <person name="Oome S."/>
            <person name="Phillips A.J."/>
            <person name="van Rooyen D."/>
            <person name="Rzeszutek E."/>
            <person name="Saraiva M."/>
            <person name="Secombes C.J."/>
            <person name="Seidl M.F."/>
            <person name="Snel B."/>
            <person name="Stassen J.H."/>
            <person name="Sykes S."/>
            <person name="Tripathy S."/>
            <person name="van den Berg H."/>
            <person name="Vega-Arreguin J.C."/>
            <person name="Wawra S."/>
            <person name="Young S.K."/>
            <person name="Zeng Q."/>
            <person name="Dieguez-Uribeondo J."/>
            <person name="Russ C."/>
            <person name="Tyler B.M."/>
            <person name="van West P."/>
        </authorList>
    </citation>
    <scope>NUCLEOTIDE SEQUENCE [LARGE SCALE GENOMIC DNA]</scope>
    <source>
        <strain evidence="3 4">CBS 223.65</strain>
    </source>
</reference>
<name>A0A067CT38_SAPPC</name>
<dbReference type="PANTHER" id="PTHR34062">
    <property type="entry name" value="OXIDOREDUCTASE 21 KDA SUBUNIT, PUTATIVE (AFU_ORTHOLOGUE AFUA_4G04750)-RELATED"/>
    <property type="match status" value="1"/>
</dbReference>
<dbReference type="STRING" id="695850.A0A067CT38"/>
<organism evidence="3 4">
    <name type="scientific">Saprolegnia parasitica (strain CBS 223.65)</name>
    <dbReference type="NCBI Taxonomy" id="695850"/>
    <lineage>
        <taxon>Eukaryota</taxon>
        <taxon>Sar</taxon>
        <taxon>Stramenopiles</taxon>
        <taxon>Oomycota</taxon>
        <taxon>Saprolegniomycetes</taxon>
        <taxon>Saprolegniales</taxon>
        <taxon>Saprolegniaceae</taxon>
        <taxon>Saprolegnia</taxon>
    </lineage>
</organism>
<dbReference type="InterPro" id="IPR053229">
    <property type="entry name" value="NADH-Q_oxidrdct_subunit"/>
</dbReference>
<evidence type="ECO:0000256" key="1">
    <source>
        <dbReference type="SAM" id="Phobius"/>
    </source>
</evidence>
<dbReference type="RefSeq" id="XP_012199151.1">
    <property type="nucleotide sequence ID" value="XM_012343761.1"/>
</dbReference>
<dbReference type="Pfam" id="PF10785">
    <property type="entry name" value="NADH-u_ox-rdase"/>
    <property type="match status" value="1"/>
</dbReference>
<evidence type="ECO:0000259" key="2">
    <source>
        <dbReference type="Pfam" id="PF10785"/>
    </source>
</evidence>
<keyword evidence="1" id="KW-0812">Transmembrane</keyword>
<proteinExistence type="predicted"/>
<dbReference type="AlphaFoldDB" id="A0A067CT38"/>
<keyword evidence="1" id="KW-1133">Transmembrane helix</keyword>
<dbReference type="InterPro" id="IPR019721">
    <property type="entry name" value="NADH-UbQ_OxRdtase_su21_N"/>
</dbReference>
<dbReference type="OMA" id="QGYKANP"/>